<dbReference type="RefSeq" id="WP_091454993.1">
    <property type="nucleotide sequence ID" value="NZ_FMZZ01000013.1"/>
</dbReference>
<name>A0A1G6VY45_9PSEU</name>
<reference evidence="2" key="1">
    <citation type="submission" date="2016-10" db="EMBL/GenBank/DDBJ databases">
        <authorList>
            <person name="Varghese N."/>
            <person name="Submissions S."/>
        </authorList>
    </citation>
    <scope>NUCLEOTIDE SEQUENCE [LARGE SCALE GENOMIC DNA]</scope>
    <source>
        <strain evidence="2">IBRC-M 10403</strain>
    </source>
</reference>
<organism evidence="1 2">
    <name type="scientific">Actinokineospora iranica</name>
    <dbReference type="NCBI Taxonomy" id="1271860"/>
    <lineage>
        <taxon>Bacteria</taxon>
        <taxon>Bacillati</taxon>
        <taxon>Actinomycetota</taxon>
        <taxon>Actinomycetes</taxon>
        <taxon>Pseudonocardiales</taxon>
        <taxon>Pseudonocardiaceae</taxon>
        <taxon>Actinokineospora</taxon>
    </lineage>
</organism>
<dbReference type="OrthoDB" id="9798201at2"/>
<protein>
    <recommendedName>
        <fullName evidence="3">VOC domain-containing protein</fullName>
    </recommendedName>
</protein>
<evidence type="ECO:0000313" key="1">
    <source>
        <dbReference type="EMBL" id="SDD57715.1"/>
    </source>
</evidence>
<accession>A0A1G6VY45</accession>
<dbReference type="Gene3D" id="3.30.720.110">
    <property type="match status" value="1"/>
</dbReference>
<dbReference type="STRING" id="1271860.SAMN05216174_113125"/>
<dbReference type="EMBL" id="FMZZ01000013">
    <property type="protein sequence ID" value="SDD57715.1"/>
    <property type="molecule type" value="Genomic_DNA"/>
</dbReference>
<keyword evidence="2" id="KW-1185">Reference proteome</keyword>
<dbReference type="AlphaFoldDB" id="A0A1G6VY45"/>
<evidence type="ECO:0000313" key="2">
    <source>
        <dbReference type="Proteomes" id="UP000199501"/>
    </source>
</evidence>
<proteinExistence type="predicted"/>
<dbReference type="InterPro" id="IPR029068">
    <property type="entry name" value="Glyas_Bleomycin-R_OHBP_Dase"/>
</dbReference>
<dbReference type="SUPFAM" id="SSF54593">
    <property type="entry name" value="Glyoxalase/Bleomycin resistance protein/Dihydroxybiphenyl dioxygenase"/>
    <property type="match status" value="1"/>
</dbReference>
<evidence type="ECO:0008006" key="3">
    <source>
        <dbReference type="Google" id="ProtNLM"/>
    </source>
</evidence>
<dbReference type="Proteomes" id="UP000199501">
    <property type="component" value="Unassembled WGS sequence"/>
</dbReference>
<gene>
    <name evidence="1" type="ORF">SAMN05216174_113125</name>
</gene>
<sequence length="100" mass="10759">MDLGWYVDLGHPSLPGFTADLVAVGHPANPPGLPAVSGSVMALVVEDVRAEIDRLVVAGVPVVQECRDEPWGQWHCYLWSLGPVMKLVQQIADCLAANGW</sequence>